<dbReference type="AlphaFoldDB" id="A0A9N9IUM3"/>
<accession>A0A9N9IUM3</accession>
<keyword evidence="2" id="KW-1185">Reference proteome</keyword>
<name>A0A9N9IUM3_9GLOM</name>
<dbReference type="EMBL" id="CAJVQA010018122">
    <property type="protein sequence ID" value="CAG8752241.1"/>
    <property type="molecule type" value="Genomic_DNA"/>
</dbReference>
<gene>
    <name evidence="1" type="ORF">CPELLU_LOCUS14777</name>
</gene>
<proteinExistence type="predicted"/>
<evidence type="ECO:0000313" key="2">
    <source>
        <dbReference type="Proteomes" id="UP000789759"/>
    </source>
</evidence>
<organism evidence="1 2">
    <name type="scientific">Cetraspora pellucida</name>
    <dbReference type="NCBI Taxonomy" id="1433469"/>
    <lineage>
        <taxon>Eukaryota</taxon>
        <taxon>Fungi</taxon>
        <taxon>Fungi incertae sedis</taxon>
        <taxon>Mucoromycota</taxon>
        <taxon>Glomeromycotina</taxon>
        <taxon>Glomeromycetes</taxon>
        <taxon>Diversisporales</taxon>
        <taxon>Gigasporaceae</taxon>
        <taxon>Cetraspora</taxon>
    </lineage>
</organism>
<comment type="caution">
    <text evidence="1">The sequence shown here is derived from an EMBL/GenBank/DDBJ whole genome shotgun (WGS) entry which is preliminary data.</text>
</comment>
<protein>
    <submittedName>
        <fullName evidence="1">6165_t:CDS:1</fullName>
    </submittedName>
</protein>
<dbReference type="Proteomes" id="UP000789759">
    <property type="component" value="Unassembled WGS sequence"/>
</dbReference>
<reference evidence="1" key="1">
    <citation type="submission" date="2021-06" db="EMBL/GenBank/DDBJ databases">
        <authorList>
            <person name="Kallberg Y."/>
            <person name="Tangrot J."/>
            <person name="Rosling A."/>
        </authorList>
    </citation>
    <scope>NUCLEOTIDE SEQUENCE</scope>
    <source>
        <strain evidence="1">FL966</strain>
    </source>
</reference>
<sequence length="119" mass="13826">MTKTSESNSSKELKFIKMKEFKTSNYNKKSTKIIKTIDNNEKEDEKKIDINFQISVDSEKSNSDKQLIQDDPKELANAKEYKNKIGDENYKHNTLRYLPTYELCIFNPSGLTLSHGTRP</sequence>
<evidence type="ECO:0000313" key="1">
    <source>
        <dbReference type="EMBL" id="CAG8752241.1"/>
    </source>
</evidence>